<evidence type="ECO:0000313" key="2">
    <source>
        <dbReference type="Proteomes" id="UP001153269"/>
    </source>
</evidence>
<comment type="caution">
    <text evidence="1">The sequence shown here is derived from an EMBL/GenBank/DDBJ whole genome shotgun (WGS) entry which is preliminary data.</text>
</comment>
<gene>
    <name evidence="1" type="ORF">PLEPLA_LOCUS45812</name>
</gene>
<sequence>MKAATAASECETIGQGAIQEEVLDAGLPVHGATGAASSGTAYAGQLAMAVLGHPTGQALIKIPLIRTHEFGPSSCVHWCPGSVVAWDWLIPVAQGAYFSALVQGASRFFPALRLPVSRG</sequence>
<dbReference type="Proteomes" id="UP001153269">
    <property type="component" value="Unassembled WGS sequence"/>
</dbReference>
<accession>A0A9N7VVX1</accession>
<name>A0A9N7VVX1_PLEPL</name>
<keyword evidence="2" id="KW-1185">Reference proteome</keyword>
<reference evidence="1" key="1">
    <citation type="submission" date="2020-03" db="EMBL/GenBank/DDBJ databases">
        <authorList>
            <person name="Weist P."/>
        </authorList>
    </citation>
    <scope>NUCLEOTIDE SEQUENCE</scope>
</reference>
<proteinExistence type="predicted"/>
<organism evidence="1 2">
    <name type="scientific">Pleuronectes platessa</name>
    <name type="common">European plaice</name>
    <dbReference type="NCBI Taxonomy" id="8262"/>
    <lineage>
        <taxon>Eukaryota</taxon>
        <taxon>Metazoa</taxon>
        <taxon>Chordata</taxon>
        <taxon>Craniata</taxon>
        <taxon>Vertebrata</taxon>
        <taxon>Euteleostomi</taxon>
        <taxon>Actinopterygii</taxon>
        <taxon>Neopterygii</taxon>
        <taxon>Teleostei</taxon>
        <taxon>Neoteleostei</taxon>
        <taxon>Acanthomorphata</taxon>
        <taxon>Carangaria</taxon>
        <taxon>Pleuronectiformes</taxon>
        <taxon>Pleuronectoidei</taxon>
        <taxon>Pleuronectidae</taxon>
        <taxon>Pleuronectes</taxon>
    </lineage>
</organism>
<dbReference type="EMBL" id="CADEAL010004368">
    <property type="protein sequence ID" value="CAB1457984.1"/>
    <property type="molecule type" value="Genomic_DNA"/>
</dbReference>
<evidence type="ECO:0000313" key="1">
    <source>
        <dbReference type="EMBL" id="CAB1457984.1"/>
    </source>
</evidence>
<dbReference type="AlphaFoldDB" id="A0A9N7VVX1"/>
<protein>
    <submittedName>
        <fullName evidence="1">Uncharacterized protein</fullName>
    </submittedName>
</protein>